<sequence>MPGIPDVSLPNLIAPLSLATSTKVTLCIMGLVLIIASLSYASPTRLTRILSNAMSSLEKVYTDLVCMQLMGLLTADDVARLHMLQLEVGAFRAQTLLHSLSWRATIYDFLKGRSFKLYRCINAVRDLETRIRILEEEYRAHPRAFGPSWPSRNIILLPLAFGTVFSANLSKFG</sequence>
<gene>
    <name evidence="2" type="ORF">B0H16DRAFT_1456960</name>
</gene>
<proteinExistence type="predicted"/>
<dbReference type="AlphaFoldDB" id="A0AAD7J9I5"/>
<reference evidence="2" key="1">
    <citation type="submission" date="2023-03" db="EMBL/GenBank/DDBJ databases">
        <title>Massive genome expansion in bonnet fungi (Mycena s.s.) driven by repeated elements and novel gene families across ecological guilds.</title>
        <authorList>
            <consortium name="Lawrence Berkeley National Laboratory"/>
            <person name="Harder C.B."/>
            <person name="Miyauchi S."/>
            <person name="Viragh M."/>
            <person name="Kuo A."/>
            <person name="Thoen E."/>
            <person name="Andreopoulos B."/>
            <person name="Lu D."/>
            <person name="Skrede I."/>
            <person name="Drula E."/>
            <person name="Henrissat B."/>
            <person name="Morin E."/>
            <person name="Kohler A."/>
            <person name="Barry K."/>
            <person name="LaButti K."/>
            <person name="Morin E."/>
            <person name="Salamov A."/>
            <person name="Lipzen A."/>
            <person name="Mereny Z."/>
            <person name="Hegedus B."/>
            <person name="Baldrian P."/>
            <person name="Stursova M."/>
            <person name="Weitz H."/>
            <person name="Taylor A."/>
            <person name="Grigoriev I.V."/>
            <person name="Nagy L.G."/>
            <person name="Martin F."/>
            <person name="Kauserud H."/>
        </authorList>
    </citation>
    <scope>NUCLEOTIDE SEQUENCE</scope>
    <source>
        <strain evidence="2">CBHHK182m</strain>
    </source>
</reference>
<protein>
    <submittedName>
        <fullName evidence="2">Uncharacterized protein</fullName>
    </submittedName>
</protein>
<keyword evidence="1" id="KW-0812">Transmembrane</keyword>
<dbReference type="Proteomes" id="UP001215598">
    <property type="component" value="Unassembled WGS sequence"/>
</dbReference>
<evidence type="ECO:0000313" key="2">
    <source>
        <dbReference type="EMBL" id="KAJ7759059.1"/>
    </source>
</evidence>
<evidence type="ECO:0000256" key="1">
    <source>
        <dbReference type="SAM" id="Phobius"/>
    </source>
</evidence>
<name>A0AAD7J9I5_9AGAR</name>
<keyword evidence="1" id="KW-1133">Transmembrane helix</keyword>
<comment type="caution">
    <text evidence="2">The sequence shown here is derived from an EMBL/GenBank/DDBJ whole genome shotgun (WGS) entry which is preliminary data.</text>
</comment>
<organism evidence="2 3">
    <name type="scientific">Mycena metata</name>
    <dbReference type="NCBI Taxonomy" id="1033252"/>
    <lineage>
        <taxon>Eukaryota</taxon>
        <taxon>Fungi</taxon>
        <taxon>Dikarya</taxon>
        <taxon>Basidiomycota</taxon>
        <taxon>Agaricomycotina</taxon>
        <taxon>Agaricomycetes</taxon>
        <taxon>Agaricomycetidae</taxon>
        <taxon>Agaricales</taxon>
        <taxon>Marasmiineae</taxon>
        <taxon>Mycenaceae</taxon>
        <taxon>Mycena</taxon>
    </lineage>
</organism>
<keyword evidence="3" id="KW-1185">Reference proteome</keyword>
<feature type="transmembrane region" description="Helical" evidence="1">
    <location>
        <begin position="12"/>
        <end position="41"/>
    </location>
</feature>
<accession>A0AAD7J9I5</accession>
<keyword evidence="1" id="KW-0472">Membrane</keyword>
<dbReference type="EMBL" id="JARKIB010000040">
    <property type="protein sequence ID" value="KAJ7759059.1"/>
    <property type="molecule type" value="Genomic_DNA"/>
</dbReference>
<evidence type="ECO:0000313" key="3">
    <source>
        <dbReference type="Proteomes" id="UP001215598"/>
    </source>
</evidence>